<keyword evidence="2" id="KW-0812">Transmembrane</keyword>
<dbReference type="OrthoDB" id="445695at2759"/>
<organism evidence="3 4">
    <name type="scientific">Porphyra umbilicalis</name>
    <name type="common">Purple laver</name>
    <name type="synonym">Red alga</name>
    <dbReference type="NCBI Taxonomy" id="2786"/>
    <lineage>
        <taxon>Eukaryota</taxon>
        <taxon>Rhodophyta</taxon>
        <taxon>Bangiophyceae</taxon>
        <taxon>Bangiales</taxon>
        <taxon>Bangiaceae</taxon>
        <taxon>Porphyra</taxon>
    </lineage>
</organism>
<keyword evidence="4" id="KW-1185">Reference proteome</keyword>
<keyword evidence="1" id="KW-0479">Metal-binding</keyword>
<keyword evidence="1" id="KW-0224">Dipeptidase</keyword>
<dbReference type="GO" id="GO:0070573">
    <property type="term" value="F:metallodipeptidase activity"/>
    <property type="evidence" value="ECO:0007669"/>
    <property type="project" value="InterPro"/>
</dbReference>
<feature type="transmembrane region" description="Helical" evidence="2">
    <location>
        <begin position="48"/>
        <end position="69"/>
    </location>
</feature>
<dbReference type="InterPro" id="IPR032466">
    <property type="entry name" value="Metal_Hydrolase"/>
</dbReference>
<dbReference type="EMBL" id="KV918917">
    <property type="protein sequence ID" value="OSX75122.1"/>
    <property type="molecule type" value="Genomic_DNA"/>
</dbReference>
<dbReference type="GO" id="GO:0046872">
    <property type="term" value="F:metal ion binding"/>
    <property type="evidence" value="ECO:0007669"/>
    <property type="project" value="UniProtKB-UniRule"/>
</dbReference>
<dbReference type="Pfam" id="PF01244">
    <property type="entry name" value="Peptidase_M19"/>
    <property type="match status" value="1"/>
</dbReference>
<sequence>MDPPPGMTPPPFPLTPASDAFVVRFIGTAVAVLAITSLLLARTFQRPRAGLAVAAYGTAALLAVLPRWLDATTNSLALLPPLATPLPAAAVALHARALVADAHADLLLWGTRSILGTDGMPFRTADGKSPVGLVSAAAIVWQSYVAPYLPPGLPYLTAPVGQTDVARLRAGGVGLATLAVVTTAPWRMNTQANDDPVRWGADRVGVKAALELWPPWEAASRLGRVRNQARRLHEAVLSSRGRVVHLRSRGDLETHVAAWKAGRAGGAAAPATAGPPNGSVPTLGVVLAVEGVQCLVGQLANLDVLYAIGVRVLGLAHFHDTEAGGSSAGRTKGGLTPWGWALLRRAKEAGFIIDLAHASAATIADVLGLPDDERPPVMVSHTGLDAQCPSPRNVDDATVRAVVAAGGVVGVTFFDAGGCVARGGHPVGSPTEGPALFDAVVAGIVHAVTIAGPSGVMLGSDWDGAVRVSIGPGELVRLTAALLDAGLDEGEVEGVLGRNYVDFLGRSLPNGWRRKRVQK</sequence>
<dbReference type="InterPro" id="IPR008257">
    <property type="entry name" value="Pept_M19"/>
</dbReference>
<gene>
    <name evidence="3" type="ORF">BU14_0254s0002</name>
</gene>
<keyword evidence="2" id="KW-0472">Membrane</keyword>
<dbReference type="Gene3D" id="3.20.20.140">
    <property type="entry name" value="Metal-dependent hydrolases"/>
    <property type="match status" value="1"/>
</dbReference>
<comment type="cofactor">
    <cofactor evidence="1">
        <name>Zn(2+)</name>
        <dbReference type="ChEBI" id="CHEBI:29105"/>
    </cofactor>
</comment>
<comment type="similarity">
    <text evidence="1">Belongs to the metallo-dependent hydrolases superfamily. Peptidase M19 family.</text>
</comment>
<dbReference type="PROSITE" id="PS51365">
    <property type="entry name" value="RENAL_DIPEPTIDASE_2"/>
    <property type="match status" value="1"/>
</dbReference>
<comment type="catalytic activity">
    <reaction evidence="1">
        <text>an L-aminoacyl-L-amino acid + H2O = 2 an L-alpha-amino acid</text>
        <dbReference type="Rhea" id="RHEA:48940"/>
        <dbReference type="ChEBI" id="CHEBI:15377"/>
        <dbReference type="ChEBI" id="CHEBI:59869"/>
        <dbReference type="ChEBI" id="CHEBI:77460"/>
        <dbReference type="EC" id="3.4.13.19"/>
    </reaction>
</comment>
<evidence type="ECO:0000313" key="3">
    <source>
        <dbReference type="EMBL" id="OSX75122.1"/>
    </source>
</evidence>
<keyword evidence="1" id="KW-0378">Hydrolase</keyword>
<keyword evidence="1" id="KW-0862">Zinc</keyword>
<evidence type="ECO:0000256" key="1">
    <source>
        <dbReference type="RuleBase" id="RU341113"/>
    </source>
</evidence>
<keyword evidence="1" id="KW-0645">Protease</keyword>
<dbReference type="GO" id="GO:0006508">
    <property type="term" value="P:proteolysis"/>
    <property type="evidence" value="ECO:0007669"/>
    <property type="project" value="UniProtKB-KW"/>
</dbReference>
<proteinExistence type="inferred from homology"/>
<evidence type="ECO:0000313" key="4">
    <source>
        <dbReference type="Proteomes" id="UP000218209"/>
    </source>
</evidence>
<keyword evidence="1" id="KW-0482">Metalloprotease</keyword>
<keyword evidence="2" id="KW-1133">Transmembrane helix</keyword>
<protein>
    <recommendedName>
        <fullName evidence="1">Dipeptidase</fullName>
        <ecNumber evidence="1">3.4.13.19</ecNumber>
    </recommendedName>
</protein>
<dbReference type="PANTHER" id="PTHR10443">
    <property type="entry name" value="MICROSOMAL DIPEPTIDASE"/>
    <property type="match status" value="1"/>
</dbReference>
<name>A0A1X6P2K4_PORUM</name>
<accession>A0A1X6P2K4</accession>
<dbReference type="Proteomes" id="UP000218209">
    <property type="component" value="Unassembled WGS sequence"/>
</dbReference>
<dbReference type="EC" id="3.4.13.19" evidence="1"/>
<dbReference type="SUPFAM" id="SSF51556">
    <property type="entry name" value="Metallo-dependent hydrolases"/>
    <property type="match status" value="1"/>
</dbReference>
<evidence type="ECO:0000256" key="2">
    <source>
        <dbReference type="SAM" id="Phobius"/>
    </source>
</evidence>
<dbReference type="PANTHER" id="PTHR10443:SF12">
    <property type="entry name" value="DIPEPTIDASE"/>
    <property type="match status" value="1"/>
</dbReference>
<dbReference type="AlphaFoldDB" id="A0A1X6P2K4"/>
<reference evidence="3 4" key="1">
    <citation type="submission" date="2017-03" db="EMBL/GenBank/DDBJ databases">
        <title>WGS assembly of Porphyra umbilicalis.</title>
        <authorList>
            <person name="Brawley S.H."/>
            <person name="Blouin N.A."/>
            <person name="Ficko-Blean E."/>
            <person name="Wheeler G.L."/>
            <person name="Lohr M."/>
            <person name="Goodson H.V."/>
            <person name="Jenkins J.W."/>
            <person name="Blaby-Haas C.E."/>
            <person name="Helliwell K.E."/>
            <person name="Chan C."/>
            <person name="Marriage T."/>
            <person name="Bhattacharya D."/>
            <person name="Klein A.S."/>
            <person name="Badis Y."/>
            <person name="Brodie J."/>
            <person name="Cao Y."/>
            <person name="Collen J."/>
            <person name="Dittami S.M."/>
            <person name="Gachon C.M."/>
            <person name="Green B.R."/>
            <person name="Karpowicz S."/>
            <person name="Kim J.W."/>
            <person name="Kudahl U."/>
            <person name="Lin S."/>
            <person name="Michel G."/>
            <person name="Mittag M."/>
            <person name="Olson B.J."/>
            <person name="Pangilinan J."/>
            <person name="Peng Y."/>
            <person name="Qiu H."/>
            <person name="Shu S."/>
            <person name="Singer J.T."/>
            <person name="Smith A.G."/>
            <person name="Sprecher B.N."/>
            <person name="Wagner V."/>
            <person name="Wang W."/>
            <person name="Wang Z.-Y."/>
            <person name="Yan J."/>
            <person name="Yarish C."/>
            <person name="Zoeuner-Riek S."/>
            <person name="Zhuang Y."/>
            <person name="Zou Y."/>
            <person name="Lindquist E.A."/>
            <person name="Grimwood J."/>
            <person name="Barry K."/>
            <person name="Rokhsar D.S."/>
            <person name="Schmutz J."/>
            <person name="Stiller J.W."/>
            <person name="Grossman A.R."/>
            <person name="Prochnik S.E."/>
        </authorList>
    </citation>
    <scope>NUCLEOTIDE SEQUENCE [LARGE SCALE GENOMIC DNA]</scope>
    <source>
        <strain evidence="3">4086291</strain>
    </source>
</reference>
<feature type="transmembrane region" description="Helical" evidence="2">
    <location>
        <begin position="20"/>
        <end position="41"/>
    </location>
</feature>